<proteinExistence type="predicted"/>
<keyword evidence="2" id="KW-1185">Reference proteome</keyword>
<evidence type="ECO:0000313" key="2">
    <source>
        <dbReference type="Proteomes" id="UP000245539"/>
    </source>
</evidence>
<gene>
    <name evidence="1" type="ORF">DKW60_22160</name>
</gene>
<dbReference type="AlphaFoldDB" id="A0A317C0S1"/>
<reference evidence="1 2" key="1">
    <citation type="submission" date="2018-05" db="EMBL/GenBank/DDBJ databases">
        <title>Leucothrix arctica sp. nov., isolated from Arctic seawater.</title>
        <authorList>
            <person name="Choi A."/>
            <person name="Baek K."/>
        </authorList>
    </citation>
    <scope>NUCLEOTIDE SEQUENCE [LARGE SCALE GENOMIC DNA]</scope>
    <source>
        <strain evidence="1 2">JCM 18388</strain>
    </source>
</reference>
<dbReference type="Gene3D" id="3.30.310.170">
    <property type="entry name" value="Outer membrane protein assembly factor BamC"/>
    <property type="match status" value="1"/>
</dbReference>
<dbReference type="InterPro" id="IPR042268">
    <property type="entry name" value="BamC_C"/>
</dbReference>
<dbReference type="RefSeq" id="WP_109839841.1">
    <property type="nucleotide sequence ID" value="NZ_QGKM01000104.1"/>
</dbReference>
<dbReference type="OrthoDB" id="9772575at2"/>
<dbReference type="Proteomes" id="UP000245539">
    <property type="component" value="Unassembled WGS sequence"/>
</dbReference>
<protein>
    <recommendedName>
        <fullName evidence="3">Outer membrane protein assembly factor BamC</fullName>
    </recommendedName>
</protein>
<sequence>MKYLSLCLAVSVTTGCSSISRMTDVTNLIDYSDHKSVKVLEVPSDLDAPEYDKTYLTDVSDKAASGSTGISDAVPLVDSSLTAPSASEVSIITRGDDRTLQINSDKLIWKRTLDALKAMGVTVSKSDEASGVIDGRDRSQVADSGSPIGAFLNKSLGKLNKGAAYKVIVATEGGSSFITFRNGANKPLSADVANQVLKRFLKEYTAS</sequence>
<evidence type="ECO:0008006" key="3">
    <source>
        <dbReference type="Google" id="ProtNLM"/>
    </source>
</evidence>
<name>A0A317C0S1_9GAMM</name>
<dbReference type="PROSITE" id="PS51257">
    <property type="entry name" value="PROKAR_LIPOPROTEIN"/>
    <property type="match status" value="1"/>
</dbReference>
<evidence type="ECO:0000313" key="1">
    <source>
        <dbReference type="EMBL" id="PWQ92256.1"/>
    </source>
</evidence>
<dbReference type="EMBL" id="QGKM01000104">
    <property type="protein sequence ID" value="PWQ92256.1"/>
    <property type="molecule type" value="Genomic_DNA"/>
</dbReference>
<organism evidence="1 2">
    <name type="scientific">Leucothrix pacifica</name>
    <dbReference type="NCBI Taxonomy" id="1247513"/>
    <lineage>
        <taxon>Bacteria</taxon>
        <taxon>Pseudomonadati</taxon>
        <taxon>Pseudomonadota</taxon>
        <taxon>Gammaproteobacteria</taxon>
        <taxon>Thiotrichales</taxon>
        <taxon>Thiotrichaceae</taxon>
        <taxon>Leucothrix</taxon>
    </lineage>
</organism>
<comment type="caution">
    <text evidence="1">The sequence shown here is derived from an EMBL/GenBank/DDBJ whole genome shotgun (WGS) entry which is preliminary data.</text>
</comment>
<dbReference type="InterPro" id="IPR010653">
    <property type="entry name" value="NlpB/DapX"/>
</dbReference>
<dbReference type="Pfam" id="PF06804">
    <property type="entry name" value="Lipoprotein_18"/>
    <property type="match status" value="1"/>
</dbReference>
<accession>A0A317C0S1</accession>